<evidence type="ECO:0000313" key="2">
    <source>
        <dbReference type="EMBL" id="PLB53245.1"/>
    </source>
</evidence>
<dbReference type="RefSeq" id="XP_024708547.1">
    <property type="nucleotide sequence ID" value="XM_024845502.1"/>
</dbReference>
<accession>A0A2I2GK44</accession>
<reference evidence="2 3" key="1">
    <citation type="submission" date="2016-12" db="EMBL/GenBank/DDBJ databases">
        <title>The genomes of Aspergillus section Nigri reveals drivers in fungal speciation.</title>
        <authorList>
            <consortium name="DOE Joint Genome Institute"/>
            <person name="Vesth T.C."/>
            <person name="Nybo J."/>
            <person name="Theobald S."/>
            <person name="Brandl J."/>
            <person name="Frisvad J.C."/>
            <person name="Nielsen K.F."/>
            <person name="Lyhne E.K."/>
            <person name="Kogle M.E."/>
            <person name="Kuo A."/>
            <person name="Riley R."/>
            <person name="Clum A."/>
            <person name="Nolan M."/>
            <person name="Lipzen A."/>
            <person name="Salamov A."/>
            <person name="Henrissat B."/>
            <person name="Wiebenga A."/>
            <person name="De Vries R.P."/>
            <person name="Grigoriev I.V."/>
            <person name="Mortensen U.H."/>
            <person name="Andersen M.R."/>
            <person name="Baker S.E."/>
        </authorList>
    </citation>
    <scope>NUCLEOTIDE SEQUENCE [LARGE SCALE GENOMIC DNA]</scope>
    <source>
        <strain evidence="2 3">IBT 23096</strain>
    </source>
</reference>
<keyword evidence="3" id="KW-1185">Reference proteome</keyword>
<evidence type="ECO:0000313" key="3">
    <source>
        <dbReference type="Proteomes" id="UP000234275"/>
    </source>
</evidence>
<keyword evidence="1" id="KW-0812">Transmembrane</keyword>
<protein>
    <submittedName>
        <fullName evidence="2">Uncharacterized protein</fullName>
    </submittedName>
</protein>
<dbReference type="GeneID" id="36553201"/>
<dbReference type="VEuPathDB" id="FungiDB:P170DRAFT_379843"/>
<evidence type="ECO:0000256" key="1">
    <source>
        <dbReference type="SAM" id="Phobius"/>
    </source>
</evidence>
<feature type="transmembrane region" description="Helical" evidence="1">
    <location>
        <begin position="42"/>
        <end position="58"/>
    </location>
</feature>
<gene>
    <name evidence="2" type="ORF">P170DRAFT_379843</name>
</gene>
<name>A0A2I2GK44_9EURO</name>
<dbReference type="PANTHER" id="PTHR36587:SF2">
    <property type="entry name" value="EXPRESSION SITE-ASSOCIATED GENE 3 (ESAG3)-LIKE PROTEIN"/>
    <property type="match status" value="1"/>
</dbReference>
<proteinExistence type="predicted"/>
<dbReference type="PANTHER" id="PTHR36587">
    <property type="entry name" value="EXPRESSION SITE-ASSOCIATED GENE 3 (ESAG3)-LIKE PROTEIN"/>
    <property type="match status" value="1"/>
</dbReference>
<dbReference type="OrthoDB" id="422736at2759"/>
<dbReference type="EMBL" id="MSFO01000002">
    <property type="protein sequence ID" value="PLB53245.1"/>
    <property type="molecule type" value="Genomic_DNA"/>
</dbReference>
<sequence>MATLGRHNGPWADHYHSIQSSTTTLFRQLFNRRAIRARPTRALFLTIATFLALAIFLLRSPSQPPVNYWLKYPSYHPFRQHPEDATIVQTSPSTLRRNDTLPPSLQKSNPAFHLVIPATKKSPALCRMLTSAMILNYPPPTLIGYGKNLPHGSHDYEGLVDRIAGIYKFLAYTPHVHDNDFVLIVDGNHDFFFQLPPEVMIHRFQELLRENNAKLQKKYGLINVERPSRTGSTGAAETMQKYSQRVLFSASKECLASLADDAGCVSVPQSSLPPDVYGWKTDLPSQGHLNRPRWIKPGASIGQVADLKLIYAELMRFVEQHRNVKGDYVALTQMFGRQEYVRELERLRTSSAVKEWLYHMIGISEAANITKVRPRLESGQRYEYGIGVDYESRLFFNGFNSKKDVEFLQYFNVSKTSAAQMQHGVPREHRLMIPSDISPEKLRNPFIQPKFGKDEWVNPPMNGTLDALPNPRNHTWLNLTLLTNVHSASVPALVHLDGDPLLKDPWWAKMWFHKWARALLRKYMRAPTGFDAAQSAMLGGQDWWDLRGGKGGVWTDKGEWKDYAEVCTGYERDVFDDDLGKWGKEGGDDEEEPVYNQFGNLIKGKEN</sequence>
<dbReference type="AlphaFoldDB" id="A0A2I2GK44"/>
<dbReference type="Proteomes" id="UP000234275">
    <property type="component" value="Unassembled WGS sequence"/>
</dbReference>
<keyword evidence="1" id="KW-1133">Transmembrane helix</keyword>
<comment type="caution">
    <text evidence="2">The sequence shown here is derived from an EMBL/GenBank/DDBJ whole genome shotgun (WGS) entry which is preliminary data.</text>
</comment>
<dbReference type="CDD" id="cd22997">
    <property type="entry name" value="GT_LH"/>
    <property type="match status" value="1"/>
</dbReference>
<keyword evidence="1" id="KW-0472">Membrane</keyword>
<organism evidence="2 3">
    <name type="scientific">Aspergillus steynii IBT 23096</name>
    <dbReference type="NCBI Taxonomy" id="1392250"/>
    <lineage>
        <taxon>Eukaryota</taxon>
        <taxon>Fungi</taxon>
        <taxon>Dikarya</taxon>
        <taxon>Ascomycota</taxon>
        <taxon>Pezizomycotina</taxon>
        <taxon>Eurotiomycetes</taxon>
        <taxon>Eurotiomycetidae</taxon>
        <taxon>Eurotiales</taxon>
        <taxon>Aspergillaceae</taxon>
        <taxon>Aspergillus</taxon>
        <taxon>Aspergillus subgen. Circumdati</taxon>
    </lineage>
</organism>